<evidence type="ECO:0000313" key="2">
    <source>
        <dbReference type="EMBL" id="OAN10370.1"/>
    </source>
</evidence>
<feature type="domain" description="N-acetyltransferase" evidence="1">
    <location>
        <begin position="2"/>
        <end position="157"/>
    </location>
</feature>
<name>A0ABX2V5G6_9BACL</name>
<accession>A0ABX2V5G6</accession>
<dbReference type="Gene3D" id="3.40.630.30">
    <property type="match status" value="1"/>
</dbReference>
<evidence type="ECO:0000259" key="1">
    <source>
        <dbReference type="PROSITE" id="PS51186"/>
    </source>
</evidence>
<gene>
    <name evidence="2" type="ORF">A3783_13555</name>
</gene>
<evidence type="ECO:0000313" key="3">
    <source>
        <dbReference type="Proteomes" id="UP000078447"/>
    </source>
</evidence>
<dbReference type="InterPro" id="IPR051531">
    <property type="entry name" value="N-acetyltransferase"/>
</dbReference>
<dbReference type="Proteomes" id="UP000078447">
    <property type="component" value="Unassembled WGS sequence"/>
</dbReference>
<keyword evidence="3" id="KW-1185">Reference proteome</keyword>
<dbReference type="RefSeq" id="WP_028107227.1">
    <property type="nucleotide sequence ID" value="NZ_LVVL01000017.1"/>
</dbReference>
<dbReference type="SUPFAM" id="SSF55729">
    <property type="entry name" value="Acyl-CoA N-acyltransferases (Nat)"/>
    <property type="match status" value="1"/>
</dbReference>
<sequence length="160" mass="18194">MIELRKVEEADYPAYATLVTDERVMRYITEHPLTETEAKRRFASIIEQQRHDRLGSYLVYQDATWIGIGHVTRDTRQPFEAELGYMLLPEQWGHGYGSLLASRLLELATEHELTVVTATIDPNHLASRKILTNLGFHSTYVGPIDGLPGEILEKRLGESS</sequence>
<protein>
    <recommendedName>
        <fullName evidence="1">N-acetyltransferase domain-containing protein</fullName>
    </recommendedName>
</protein>
<organism evidence="2 3">
    <name type="scientific">Exiguobacterium undae</name>
    <dbReference type="NCBI Taxonomy" id="169177"/>
    <lineage>
        <taxon>Bacteria</taxon>
        <taxon>Bacillati</taxon>
        <taxon>Bacillota</taxon>
        <taxon>Bacilli</taxon>
        <taxon>Bacillales</taxon>
        <taxon>Bacillales Family XII. Incertae Sedis</taxon>
        <taxon>Exiguobacterium</taxon>
    </lineage>
</organism>
<dbReference type="EMBL" id="LVVL01000017">
    <property type="protein sequence ID" value="OAN10370.1"/>
    <property type="molecule type" value="Genomic_DNA"/>
</dbReference>
<dbReference type="InterPro" id="IPR000182">
    <property type="entry name" value="GNAT_dom"/>
</dbReference>
<reference evidence="2 3" key="1">
    <citation type="submission" date="2016-03" db="EMBL/GenBank/DDBJ databases">
        <authorList>
            <person name="Cho S.-Y."/>
            <person name="Lim S."/>
            <person name="Kim H."/>
            <person name="Soh E.H."/>
            <person name="Moon J.S."/>
        </authorList>
    </citation>
    <scope>NUCLEOTIDE SEQUENCE [LARGE SCALE GENOMIC DNA]</scope>
    <source>
        <strain evidence="2 3">KCTC 3810</strain>
    </source>
</reference>
<dbReference type="Pfam" id="PF13302">
    <property type="entry name" value="Acetyltransf_3"/>
    <property type="match status" value="1"/>
</dbReference>
<dbReference type="PANTHER" id="PTHR43792:SF16">
    <property type="entry name" value="N-ACETYLTRANSFERASE DOMAIN-CONTAINING PROTEIN"/>
    <property type="match status" value="1"/>
</dbReference>
<dbReference type="CDD" id="cd04301">
    <property type="entry name" value="NAT_SF"/>
    <property type="match status" value="1"/>
</dbReference>
<comment type="caution">
    <text evidence="2">The sequence shown here is derived from an EMBL/GenBank/DDBJ whole genome shotgun (WGS) entry which is preliminary data.</text>
</comment>
<proteinExistence type="predicted"/>
<dbReference type="InterPro" id="IPR016181">
    <property type="entry name" value="Acyl_CoA_acyltransferase"/>
</dbReference>
<dbReference type="PROSITE" id="PS51186">
    <property type="entry name" value="GNAT"/>
    <property type="match status" value="1"/>
</dbReference>
<dbReference type="PANTHER" id="PTHR43792">
    <property type="entry name" value="GNAT FAMILY, PUTATIVE (AFU_ORTHOLOGUE AFUA_3G00765)-RELATED-RELATED"/>
    <property type="match status" value="1"/>
</dbReference>